<dbReference type="GO" id="GO:0016491">
    <property type="term" value="F:oxidoreductase activity"/>
    <property type="evidence" value="ECO:0000318"/>
    <property type="project" value="GO_Central"/>
</dbReference>
<dbReference type="InterPro" id="IPR013785">
    <property type="entry name" value="Aldolase_TIM"/>
</dbReference>
<keyword evidence="6" id="KW-1185">Reference proteome</keyword>
<dbReference type="InterPro" id="IPR001155">
    <property type="entry name" value="OxRdtase_FMN_N"/>
</dbReference>
<evidence type="ECO:0000256" key="3">
    <source>
        <dbReference type="ARBA" id="ARBA00023002"/>
    </source>
</evidence>
<dbReference type="EMBL" id="CH991557">
    <property type="protein sequence ID" value="EDQ87793.1"/>
    <property type="molecule type" value="Genomic_DNA"/>
</dbReference>
<evidence type="ECO:0000313" key="5">
    <source>
        <dbReference type="EMBL" id="EDQ87793.1"/>
    </source>
</evidence>
<dbReference type="InterPro" id="IPR045247">
    <property type="entry name" value="Oye-like"/>
</dbReference>
<dbReference type="PANTHER" id="PTHR22893:SF91">
    <property type="entry name" value="NADPH DEHYDROGENASE 2-RELATED"/>
    <property type="match status" value="1"/>
</dbReference>
<comment type="cofactor">
    <cofactor evidence="1">
        <name>FMN</name>
        <dbReference type="ChEBI" id="CHEBI:58210"/>
    </cofactor>
</comment>
<sequence length="382" mass="41946">MAATTPYPTLLSEVKVGDLTLKNRVAMSAMTRARSIGRIPNDLNRDYYAQRASAGLIVTEGIPVTERGAGWIDVPGLYTQEQTEGWKKVVDAVHAKGGVIFAQLWHMGRQAHSSFFNGELPFGPSPIAIVSERGVNTADGSHAPYEVPHEMTVDEIKATVQEYKKAAANAKAAGFDGIELHGANGYLIDEFLQSCSNTRTDEYGGSVEKRFRFLNEILQAVLEVYPKERVGVRISPNGNFGGMGSDDFRETFLYVAEQVGKYEVAYLQVLDGLGFGFHEKGEPLKLTEIRPLLPKATALFGNVGYTAETAEETLAAGHADVIAFGRPYLGNPDLVERFANQWPLADGPEHGAWFSPDMPDRTKYNSSWGYSDQPTYQEQVKA</sequence>
<dbReference type="STRING" id="81824.A9V3Z0"/>
<name>A9V3Z0_MONBE</name>
<reference evidence="5 6" key="1">
    <citation type="journal article" date="2008" name="Nature">
        <title>The genome of the choanoflagellate Monosiga brevicollis and the origin of metazoans.</title>
        <authorList>
            <consortium name="JGI Sequencing"/>
            <person name="King N."/>
            <person name="Westbrook M.J."/>
            <person name="Young S.L."/>
            <person name="Kuo A."/>
            <person name="Abedin M."/>
            <person name="Chapman J."/>
            <person name="Fairclough S."/>
            <person name="Hellsten U."/>
            <person name="Isogai Y."/>
            <person name="Letunic I."/>
            <person name="Marr M."/>
            <person name="Pincus D."/>
            <person name="Putnam N."/>
            <person name="Rokas A."/>
            <person name="Wright K.J."/>
            <person name="Zuzow R."/>
            <person name="Dirks W."/>
            <person name="Good M."/>
            <person name="Goodstein D."/>
            <person name="Lemons D."/>
            <person name="Li W."/>
            <person name="Lyons J.B."/>
            <person name="Morris A."/>
            <person name="Nichols S."/>
            <person name="Richter D.J."/>
            <person name="Salamov A."/>
            <person name="Bork P."/>
            <person name="Lim W.A."/>
            <person name="Manning G."/>
            <person name="Miller W.T."/>
            <person name="McGinnis W."/>
            <person name="Shapiro H."/>
            <person name="Tjian R."/>
            <person name="Grigoriev I.V."/>
            <person name="Rokhsar D."/>
        </authorList>
    </citation>
    <scope>NUCLEOTIDE SEQUENCE [LARGE SCALE GENOMIC DNA]</scope>
    <source>
        <strain evidence="6">MX1 / ATCC 50154</strain>
    </source>
</reference>
<dbReference type="RefSeq" id="XP_001747326.1">
    <property type="nucleotide sequence ID" value="XM_001747274.1"/>
</dbReference>
<dbReference type="eggNOG" id="KOG0134">
    <property type="taxonomic scope" value="Eukaryota"/>
</dbReference>
<dbReference type="GeneID" id="5892664"/>
<dbReference type="OMA" id="EKAGPIM"/>
<dbReference type="GO" id="GO:0005829">
    <property type="term" value="C:cytosol"/>
    <property type="evidence" value="ECO:0007669"/>
    <property type="project" value="UniProtKB-ARBA"/>
</dbReference>
<evidence type="ECO:0000313" key="6">
    <source>
        <dbReference type="Proteomes" id="UP000001357"/>
    </source>
</evidence>
<organism evidence="5 6">
    <name type="scientific">Monosiga brevicollis</name>
    <name type="common">Choanoflagellate</name>
    <dbReference type="NCBI Taxonomy" id="81824"/>
    <lineage>
        <taxon>Eukaryota</taxon>
        <taxon>Choanoflagellata</taxon>
        <taxon>Craspedida</taxon>
        <taxon>Salpingoecidae</taxon>
        <taxon>Monosiga</taxon>
    </lineage>
</organism>
<comment type="similarity">
    <text evidence="2">Belongs to the NADH:flavin oxidoreductase/NADH oxidase family.</text>
</comment>
<dbReference type="Proteomes" id="UP000001357">
    <property type="component" value="Unassembled WGS sequence"/>
</dbReference>
<keyword evidence="3" id="KW-0560">Oxidoreductase</keyword>
<dbReference type="GO" id="GO:0010181">
    <property type="term" value="F:FMN binding"/>
    <property type="evidence" value="ECO:0007669"/>
    <property type="project" value="InterPro"/>
</dbReference>
<dbReference type="AlphaFoldDB" id="A9V3Z0"/>
<dbReference type="FunFam" id="3.20.20.70:FF:000059">
    <property type="entry name" value="N-ethylmaleimide reductase, FMN-linked"/>
    <property type="match status" value="1"/>
</dbReference>
<dbReference type="InParanoid" id="A9V3Z0"/>
<dbReference type="SUPFAM" id="SSF51395">
    <property type="entry name" value="FMN-linked oxidoreductases"/>
    <property type="match status" value="1"/>
</dbReference>
<evidence type="ECO:0000259" key="4">
    <source>
        <dbReference type="Pfam" id="PF00724"/>
    </source>
</evidence>
<dbReference type="Pfam" id="PF00724">
    <property type="entry name" value="Oxidored_FMN"/>
    <property type="match status" value="1"/>
</dbReference>
<evidence type="ECO:0000256" key="1">
    <source>
        <dbReference type="ARBA" id="ARBA00001917"/>
    </source>
</evidence>
<gene>
    <name evidence="5" type="ORF">MONBRDRAFT_33145</name>
</gene>
<dbReference type="PANTHER" id="PTHR22893">
    <property type="entry name" value="NADH OXIDOREDUCTASE-RELATED"/>
    <property type="match status" value="1"/>
</dbReference>
<dbReference type="CDD" id="cd02933">
    <property type="entry name" value="OYE_like_FMN"/>
    <property type="match status" value="1"/>
</dbReference>
<dbReference type="KEGG" id="mbr:MONBRDRAFT_33145"/>
<feature type="domain" description="NADH:flavin oxidoreductase/NADH oxidase N-terminal" evidence="4">
    <location>
        <begin position="14"/>
        <end position="343"/>
    </location>
</feature>
<accession>A9V3Z0</accession>
<protein>
    <recommendedName>
        <fullName evidence="4">NADH:flavin oxidoreductase/NADH oxidase N-terminal domain-containing protein</fullName>
    </recommendedName>
</protein>
<dbReference type="Gene3D" id="3.20.20.70">
    <property type="entry name" value="Aldolase class I"/>
    <property type="match status" value="1"/>
</dbReference>
<evidence type="ECO:0000256" key="2">
    <source>
        <dbReference type="ARBA" id="ARBA00005979"/>
    </source>
</evidence>
<proteinExistence type="inferred from homology"/>
<dbReference type="GO" id="GO:0016628">
    <property type="term" value="F:oxidoreductase activity, acting on the CH-CH group of donors, NAD or NADP as acceptor"/>
    <property type="evidence" value="ECO:0007669"/>
    <property type="project" value="UniProtKB-ARBA"/>
</dbReference>